<evidence type="ECO:0008006" key="3">
    <source>
        <dbReference type="Google" id="ProtNLM"/>
    </source>
</evidence>
<proteinExistence type="predicted"/>
<comment type="caution">
    <text evidence="1">The sequence shown here is derived from an EMBL/GenBank/DDBJ whole genome shotgun (WGS) entry which is preliminary data.</text>
</comment>
<evidence type="ECO:0000313" key="2">
    <source>
        <dbReference type="Proteomes" id="UP001144280"/>
    </source>
</evidence>
<dbReference type="Proteomes" id="UP001144280">
    <property type="component" value="Unassembled WGS sequence"/>
</dbReference>
<sequence>MKVMPDSVTRLKRMMQLKPLRRMKQFALSSRLEQVQRTWDHPVHDVGVCVSNDEWITGPRAADLLGVHRSTMLRILNDPAAREREFGAEGEGWRLKPLSSRGVIQVRRSVVEAKLQPHAE</sequence>
<protein>
    <recommendedName>
        <fullName evidence="3">Helix-turn-helix domain-containing protein</fullName>
    </recommendedName>
</protein>
<dbReference type="EMBL" id="BSDI01000010">
    <property type="protein sequence ID" value="GLH97324.1"/>
    <property type="molecule type" value="Genomic_DNA"/>
</dbReference>
<keyword evidence="2" id="KW-1185">Reference proteome</keyword>
<evidence type="ECO:0000313" key="1">
    <source>
        <dbReference type="EMBL" id="GLH97324.1"/>
    </source>
</evidence>
<gene>
    <name evidence="1" type="ORF">Pa4123_25990</name>
</gene>
<organism evidence="1 2">
    <name type="scientific">Phytohabitans aurantiacus</name>
    <dbReference type="NCBI Taxonomy" id="3016789"/>
    <lineage>
        <taxon>Bacteria</taxon>
        <taxon>Bacillati</taxon>
        <taxon>Actinomycetota</taxon>
        <taxon>Actinomycetes</taxon>
        <taxon>Micromonosporales</taxon>
        <taxon>Micromonosporaceae</taxon>
    </lineage>
</organism>
<accession>A0ABQ5QSY1</accession>
<name>A0ABQ5QSY1_9ACTN</name>
<reference evidence="1" key="1">
    <citation type="submission" date="2022-12" db="EMBL/GenBank/DDBJ databases">
        <title>New Phytohabitans aurantiacus sp. RD004123 nov., an actinomycete isolated from soil.</title>
        <authorList>
            <person name="Triningsih D.W."/>
            <person name="Harunari E."/>
            <person name="Igarashi Y."/>
        </authorList>
    </citation>
    <scope>NUCLEOTIDE SEQUENCE</scope>
    <source>
        <strain evidence="1">RD004123</strain>
    </source>
</reference>